<protein>
    <recommendedName>
        <fullName evidence="4">Lipoprotein</fullName>
    </recommendedName>
</protein>
<evidence type="ECO:0000256" key="1">
    <source>
        <dbReference type="SAM" id="SignalP"/>
    </source>
</evidence>
<gene>
    <name evidence="2" type="ORF">E1N52_23310</name>
</gene>
<dbReference type="AlphaFoldDB" id="A0A4R5LA55"/>
<accession>A0A4R5LA55</accession>
<comment type="caution">
    <text evidence="2">The sequence shown here is derived from an EMBL/GenBank/DDBJ whole genome shotgun (WGS) entry which is preliminary data.</text>
</comment>
<organism evidence="2 3">
    <name type="scientific">Paraburkholderia guartelaensis</name>
    <dbReference type="NCBI Taxonomy" id="2546446"/>
    <lineage>
        <taxon>Bacteria</taxon>
        <taxon>Pseudomonadati</taxon>
        <taxon>Pseudomonadota</taxon>
        <taxon>Betaproteobacteria</taxon>
        <taxon>Burkholderiales</taxon>
        <taxon>Burkholderiaceae</taxon>
        <taxon>Paraburkholderia</taxon>
    </lineage>
</organism>
<name>A0A4R5LA55_9BURK</name>
<evidence type="ECO:0000313" key="3">
    <source>
        <dbReference type="Proteomes" id="UP000295606"/>
    </source>
</evidence>
<evidence type="ECO:0000313" key="2">
    <source>
        <dbReference type="EMBL" id="TDG05852.1"/>
    </source>
</evidence>
<dbReference type="RefSeq" id="WP_133185092.1">
    <property type="nucleotide sequence ID" value="NZ_SMOD01000018.1"/>
</dbReference>
<dbReference type="OrthoDB" id="8962020at2"/>
<sequence length="170" mass="19489">MGTLSNFVKRAWLAAAVLLAAGCAQPWQSVQPGTDQSALIARLGPPRETYNLPDGGKRLMWPTQPMGSTNTVADIDASGKVVSVRQVMQASEFYRAKVNVWTRNDVLINFGRPAETAYFSRMQREVWSYRYIENNIDYMMFHFYFDDQGILRLTQKTPDPMRDRNLRRGF</sequence>
<feature type="signal peptide" evidence="1">
    <location>
        <begin position="1"/>
        <end position="26"/>
    </location>
</feature>
<evidence type="ECO:0008006" key="4">
    <source>
        <dbReference type="Google" id="ProtNLM"/>
    </source>
</evidence>
<feature type="chain" id="PRO_5020705929" description="Lipoprotein" evidence="1">
    <location>
        <begin position="27"/>
        <end position="170"/>
    </location>
</feature>
<reference evidence="2 3" key="1">
    <citation type="submission" date="2019-03" db="EMBL/GenBank/DDBJ databases">
        <title>Paraburkholderia sp. isolated from native Mimosa gymnas in Guartela State Park, Brazil.</title>
        <authorList>
            <person name="Paulitsch F."/>
            <person name="Hungria M."/>
            <person name="Delamuta J.R.M."/>
            <person name="Ribeiro R.A."/>
            <person name="Dall'Agnol R."/>
            <person name="Silva J.S.B."/>
        </authorList>
    </citation>
    <scope>NUCLEOTIDE SEQUENCE [LARGE SCALE GENOMIC DNA]</scope>
    <source>
        <strain evidence="2 3">CNPSo 3008</strain>
    </source>
</reference>
<keyword evidence="1" id="KW-0732">Signal</keyword>
<dbReference type="Proteomes" id="UP000295606">
    <property type="component" value="Unassembled WGS sequence"/>
</dbReference>
<proteinExistence type="predicted"/>
<dbReference type="EMBL" id="SMOD01000018">
    <property type="protein sequence ID" value="TDG05852.1"/>
    <property type="molecule type" value="Genomic_DNA"/>
</dbReference>